<sequence>MVKIVNFLLIAGVLQGFGFNLVTVFVKKKYDKVIIFLNLTVLFISLNNLQAVLSEYQFFQNVFLLKNLLIPWYFLIFPMFYSFTTHYLKVQDKVKDFLKPSLIIFTAEIAIRLCFISYEYYENEIYGIHSSLVADYTRIEDVVNLFFGSFLFFNACLLIFRRNHLISYVLSFDDLNWIKWFIRLGGIVILIWVVALGLDLKLCFGTDEETCNQIPYMFLRLSDSMLLYWIGYQGIYKYNVLKDRIVLRSTIAQGEDLIPSPNVQHTSNDPDDFFNDKHENDFNAIKKHIIKNKLYLDPLLSMETVAAELGMSKSYFSKLVNSYSDYNFSDFINSLRVKQAKRFLSDDTFSDYTIVAIGLECGFNSKSTFYSAFKKFTSETPTSYREQF</sequence>
<dbReference type="EMBL" id="JBAWKB010000002">
    <property type="protein sequence ID" value="MFH6771713.1"/>
    <property type="molecule type" value="Genomic_DNA"/>
</dbReference>
<protein>
    <submittedName>
        <fullName evidence="6">Helix-turn-helix domain-containing protein</fullName>
    </submittedName>
</protein>
<dbReference type="Gene3D" id="1.10.10.60">
    <property type="entry name" value="Homeodomain-like"/>
    <property type="match status" value="2"/>
</dbReference>
<feature type="transmembrane region" description="Helical" evidence="4">
    <location>
        <begin position="141"/>
        <end position="160"/>
    </location>
</feature>
<reference evidence="6 7" key="1">
    <citation type="submission" date="2024-02" db="EMBL/GenBank/DDBJ databases">
        <title>A Gaetbulibacter species isolated from tidal flats and genomic insights of their niches.</title>
        <authorList>
            <person name="Ye Y."/>
        </authorList>
    </citation>
    <scope>NUCLEOTIDE SEQUENCE [LARGE SCALE GENOMIC DNA]</scope>
    <source>
        <strain evidence="6 7">KYW382</strain>
    </source>
</reference>
<evidence type="ECO:0000259" key="5">
    <source>
        <dbReference type="PROSITE" id="PS01124"/>
    </source>
</evidence>
<name>A0ABW7MZ99_9FLAO</name>
<keyword evidence="3" id="KW-0804">Transcription</keyword>
<feature type="transmembrane region" description="Helical" evidence="4">
    <location>
        <begin position="6"/>
        <end position="26"/>
    </location>
</feature>
<feature type="domain" description="HTH araC/xylS-type" evidence="5">
    <location>
        <begin position="279"/>
        <end position="387"/>
    </location>
</feature>
<dbReference type="InterPro" id="IPR018062">
    <property type="entry name" value="HTH_AraC-typ_CS"/>
</dbReference>
<keyword evidence="2" id="KW-0238">DNA-binding</keyword>
<feature type="transmembrane region" description="Helical" evidence="4">
    <location>
        <begin position="33"/>
        <end position="50"/>
    </location>
</feature>
<dbReference type="Pfam" id="PF12833">
    <property type="entry name" value="HTH_18"/>
    <property type="match status" value="1"/>
</dbReference>
<organism evidence="6 7">
    <name type="scientific">Gaetbulibacter aestuarii</name>
    <dbReference type="NCBI Taxonomy" id="1502358"/>
    <lineage>
        <taxon>Bacteria</taxon>
        <taxon>Pseudomonadati</taxon>
        <taxon>Bacteroidota</taxon>
        <taxon>Flavobacteriia</taxon>
        <taxon>Flavobacteriales</taxon>
        <taxon>Flavobacteriaceae</taxon>
        <taxon>Gaetbulibacter</taxon>
    </lineage>
</organism>
<dbReference type="PANTHER" id="PTHR43280">
    <property type="entry name" value="ARAC-FAMILY TRANSCRIPTIONAL REGULATOR"/>
    <property type="match status" value="1"/>
</dbReference>
<dbReference type="PANTHER" id="PTHR43280:SF29">
    <property type="entry name" value="ARAC-FAMILY TRANSCRIPTIONAL REGULATOR"/>
    <property type="match status" value="1"/>
</dbReference>
<proteinExistence type="predicted"/>
<dbReference type="RefSeq" id="WP_344740881.1">
    <property type="nucleotide sequence ID" value="NZ_BAABAY010000002.1"/>
</dbReference>
<accession>A0ABW7MZ99</accession>
<dbReference type="SUPFAM" id="SSF46689">
    <property type="entry name" value="Homeodomain-like"/>
    <property type="match status" value="1"/>
</dbReference>
<dbReference type="SMART" id="SM00342">
    <property type="entry name" value="HTH_ARAC"/>
    <property type="match status" value="1"/>
</dbReference>
<keyword evidence="4" id="KW-0812">Transmembrane</keyword>
<keyword evidence="4" id="KW-0472">Membrane</keyword>
<evidence type="ECO:0000313" key="7">
    <source>
        <dbReference type="Proteomes" id="UP001610100"/>
    </source>
</evidence>
<evidence type="ECO:0000256" key="4">
    <source>
        <dbReference type="SAM" id="Phobius"/>
    </source>
</evidence>
<evidence type="ECO:0000256" key="1">
    <source>
        <dbReference type="ARBA" id="ARBA00023015"/>
    </source>
</evidence>
<keyword evidence="7" id="KW-1185">Reference proteome</keyword>
<dbReference type="InterPro" id="IPR009057">
    <property type="entry name" value="Homeodomain-like_sf"/>
</dbReference>
<feature type="transmembrane region" description="Helical" evidence="4">
    <location>
        <begin position="180"/>
        <end position="198"/>
    </location>
</feature>
<evidence type="ECO:0000256" key="3">
    <source>
        <dbReference type="ARBA" id="ARBA00023163"/>
    </source>
</evidence>
<keyword evidence="4" id="KW-1133">Transmembrane helix</keyword>
<dbReference type="Proteomes" id="UP001610100">
    <property type="component" value="Unassembled WGS sequence"/>
</dbReference>
<dbReference type="InterPro" id="IPR018060">
    <property type="entry name" value="HTH_AraC"/>
</dbReference>
<dbReference type="PROSITE" id="PS01124">
    <property type="entry name" value="HTH_ARAC_FAMILY_2"/>
    <property type="match status" value="1"/>
</dbReference>
<comment type="caution">
    <text evidence="6">The sequence shown here is derived from an EMBL/GenBank/DDBJ whole genome shotgun (WGS) entry which is preliminary data.</text>
</comment>
<evidence type="ECO:0000256" key="2">
    <source>
        <dbReference type="ARBA" id="ARBA00023125"/>
    </source>
</evidence>
<feature type="transmembrane region" description="Helical" evidence="4">
    <location>
        <begin position="70"/>
        <end position="90"/>
    </location>
</feature>
<evidence type="ECO:0000313" key="6">
    <source>
        <dbReference type="EMBL" id="MFH6771713.1"/>
    </source>
</evidence>
<gene>
    <name evidence="6" type="ORF">V8G58_07175</name>
</gene>
<dbReference type="PROSITE" id="PS00041">
    <property type="entry name" value="HTH_ARAC_FAMILY_1"/>
    <property type="match status" value="1"/>
</dbReference>
<keyword evidence="1" id="KW-0805">Transcription regulation</keyword>